<comment type="similarity">
    <text evidence="2 10">Belongs to the IPP transferase family.</text>
</comment>
<evidence type="ECO:0000256" key="7">
    <source>
        <dbReference type="ARBA" id="ARBA00022840"/>
    </source>
</evidence>
<dbReference type="SUPFAM" id="SSF52540">
    <property type="entry name" value="P-loop containing nucleoside triphosphate hydrolases"/>
    <property type="match status" value="1"/>
</dbReference>
<evidence type="ECO:0000256" key="1">
    <source>
        <dbReference type="ARBA" id="ARBA00001946"/>
    </source>
</evidence>
<dbReference type="NCBIfam" id="TIGR00174">
    <property type="entry name" value="miaA"/>
    <property type="match status" value="1"/>
</dbReference>
<evidence type="ECO:0000256" key="5">
    <source>
        <dbReference type="ARBA" id="ARBA00022694"/>
    </source>
</evidence>
<evidence type="ECO:0000313" key="11">
    <source>
        <dbReference type="EMBL" id="CAL5221867.1"/>
    </source>
</evidence>
<gene>
    <name evidence="11" type="primary">g4129</name>
    <name evidence="11" type="ORF">VP750_LOCUS3526</name>
</gene>
<keyword evidence="7 10" id="KW-0067">ATP-binding</keyword>
<keyword evidence="4 10" id="KW-0808">Transferase</keyword>
<proteinExistence type="inferred from homology"/>
<protein>
    <recommendedName>
        <fullName evidence="3">tRNA dimethylallyltransferase</fullName>
        <ecNumber evidence="3">2.5.1.75</ecNumber>
    </recommendedName>
</protein>
<dbReference type="HAMAP" id="MF_00185">
    <property type="entry name" value="IPP_trans"/>
    <property type="match status" value="1"/>
</dbReference>
<name>A0ABP1FWH2_9CHLO</name>
<dbReference type="InterPro" id="IPR018022">
    <property type="entry name" value="IPT"/>
</dbReference>
<dbReference type="PANTHER" id="PTHR11088:SF60">
    <property type="entry name" value="TRNA DIMETHYLALLYLTRANSFERASE"/>
    <property type="match status" value="1"/>
</dbReference>
<dbReference type="PANTHER" id="PTHR11088">
    <property type="entry name" value="TRNA DIMETHYLALLYLTRANSFERASE"/>
    <property type="match status" value="1"/>
</dbReference>
<dbReference type="InterPro" id="IPR039657">
    <property type="entry name" value="Dimethylallyltransferase"/>
</dbReference>
<dbReference type="Pfam" id="PF01715">
    <property type="entry name" value="IPPT"/>
    <property type="match status" value="1"/>
</dbReference>
<evidence type="ECO:0000256" key="4">
    <source>
        <dbReference type="ARBA" id="ARBA00022679"/>
    </source>
</evidence>
<comment type="cofactor">
    <cofactor evidence="1">
        <name>Mg(2+)</name>
        <dbReference type="ChEBI" id="CHEBI:18420"/>
    </cofactor>
</comment>
<evidence type="ECO:0000313" key="12">
    <source>
        <dbReference type="Proteomes" id="UP001497392"/>
    </source>
</evidence>
<dbReference type="InterPro" id="IPR027417">
    <property type="entry name" value="P-loop_NTPase"/>
</dbReference>
<comment type="caution">
    <text evidence="11">The sequence shown here is derived from an EMBL/GenBank/DDBJ whole genome shotgun (WGS) entry which is preliminary data.</text>
</comment>
<evidence type="ECO:0000256" key="6">
    <source>
        <dbReference type="ARBA" id="ARBA00022741"/>
    </source>
</evidence>
<keyword evidence="5" id="KW-0819">tRNA processing</keyword>
<reference evidence="11 12" key="1">
    <citation type="submission" date="2024-06" db="EMBL/GenBank/DDBJ databases">
        <authorList>
            <person name="Kraege A."/>
            <person name="Thomma B."/>
        </authorList>
    </citation>
    <scope>NUCLEOTIDE SEQUENCE [LARGE SCALE GENOMIC DNA]</scope>
</reference>
<evidence type="ECO:0000256" key="2">
    <source>
        <dbReference type="ARBA" id="ARBA00005842"/>
    </source>
</evidence>
<keyword evidence="12" id="KW-1185">Reference proteome</keyword>
<dbReference type="Proteomes" id="UP001497392">
    <property type="component" value="Unassembled WGS sequence"/>
</dbReference>
<keyword evidence="8" id="KW-0460">Magnesium</keyword>
<evidence type="ECO:0000256" key="3">
    <source>
        <dbReference type="ARBA" id="ARBA00012665"/>
    </source>
</evidence>
<dbReference type="Gene3D" id="3.40.50.300">
    <property type="entry name" value="P-loop containing nucleotide triphosphate hydrolases"/>
    <property type="match status" value="1"/>
</dbReference>
<comment type="catalytic activity">
    <reaction evidence="9">
        <text>adenosine(37) in tRNA + dimethylallyl diphosphate = N(6)-dimethylallyladenosine(37) in tRNA + diphosphate</text>
        <dbReference type="Rhea" id="RHEA:26482"/>
        <dbReference type="Rhea" id="RHEA-COMP:10162"/>
        <dbReference type="Rhea" id="RHEA-COMP:10375"/>
        <dbReference type="ChEBI" id="CHEBI:33019"/>
        <dbReference type="ChEBI" id="CHEBI:57623"/>
        <dbReference type="ChEBI" id="CHEBI:74411"/>
        <dbReference type="ChEBI" id="CHEBI:74415"/>
        <dbReference type="EC" id="2.5.1.75"/>
    </reaction>
</comment>
<evidence type="ECO:0000256" key="10">
    <source>
        <dbReference type="RuleBase" id="RU003785"/>
    </source>
</evidence>
<keyword evidence="6 10" id="KW-0547">Nucleotide-binding</keyword>
<sequence>MNDRYISDMFRLEQREGKVIILTGATAVGKTKTSIELAQRIGGEIISADSVQVYTGLDVGSDKILPSERGGIPHHLIDILTPHQEFSAGDFYSLARAATADILQRGKVPIVVGGTGFYLRWYVHGRPQTPASTAESMQRVQQRLAEAWDKEAAAAQQSSLPPEQQWEVSRQLVASLGDPSSAERLKEVPGNWYRLNRVLDILLSTGRPLGELNLDVEAPLDYKFCCFFLNRNRIDLYRRIDARVEDMVCGGLLQEAKWLLDEGLLPDEKCAARAIGYRQAMQFLERCQQDPSHITAANLVQMVRDIQTASRKLCHRQLSWFRDERLFKWLEGDRPLNTIVDEILADFHGPINADALCLKGTVGLPSSPVAFKKCKLRGIAQAGLGLTATETLQEA</sequence>
<organism evidence="11 12">
    <name type="scientific">Coccomyxa viridis</name>
    <dbReference type="NCBI Taxonomy" id="1274662"/>
    <lineage>
        <taxon>Eukaryota</taxon>
        <taxon>Viridiplantae</taxon>
        <taxon>Chlorophyta</taxon>
        <taxon>core chlorophytes</taxon>
        <taxon>Trebouxiophyceae</taxon>
        <taxon>Trebouxiophyceae incertae sedis</taxon>
        <taxon>Coccomyxaceae</taxon>
        <taxon>Coccomyxa</taxon>
    </lineage>
</organism>
<dbReference type="EMBL" id="CAXHTA020000005">
    <property type="protein sequence ID" value="CAL5221867.1"/>
    <property type="molecule type" value="Genomic_DNA"/>
</dbReference>
<evidence type="ECO:0000256" key="9">
    <source>
        <dbReference type="ARBA" id="ARBA00049563"/>
    </source>
</evidence>
<dbReference type="EC" id="2.5.1.75" evidence="3"/>
<accession>A0ABP1FWH2</accession>
<evidence type="ECO:0000256" key="8">
    <source>
        <dbReference type="ARBA" id="ARBA00022842"/>
    </source>
</evidence>